<dbReference type="AlphaFoldDB" id="A0A919IX07"/>
<dbReference type="GO" id="GO:0009231">
    <property type="term" value="P:riboflavin biosynthetic process"/>
    <property type="evidence" value="ECO:0007669"/>
    <property type="project" value="InterPro"/>
</dbReference>
<sequence>MGHGRFAVTGGEDVSGTVSDLPRVVRRTGAWQAASKVVYSTTLAAVSTAGTRLERRFDPAAVRELKAAASSDLTIGGADLAGRAFRAGLVDECRLVVLPVLLGGGKPGLPTGVRAELQLLDERRFENGVVHLHYRVPGSDR</sequence>
<dbReference type="Gene3D" id="3.40.430.10">
    <property type="entry name" value="Dihydrofolate Reductase, subunit A"/>
    <property type="match status" value="1"/>
</dbReference>
<accession>A0A919IX07</accession>
<proteinExistence type="predicted"/>
<dbReference type="SUPFAM" id="SSF53597">
    <property type="entry name" value="Dihydrofolate reductase-like"/>
    <property type="match status" value="1"/>
</dbReference>
<comment type="caution">
    <text evidence="2">The sequence shown here is derived from an EMBL/GenBank/DDBJ whole genome shotgun (WGS) entry which is preliminary data.</text>
</comment>
<dbReference type="InterPro" id="IPR024072">
    <property type="entry name" value="DHFR-like_dom_sf"/>
</dbReference>
<evidence type="ECO:0000259" key="1">
    <source>
        <dbReference type="Pfam" id="PF01872"/>
    </source>
</evidence>
<name>A0A919IX07_9ACTN</name>
<protein>
    <recommendedName>
        <fullName evidence="1">Bacterial bifunctional deaminase-reductase C-terminal domain-containing protein</fullName>
    </recommendedName>
</protein>
<gene>
    <name evidence="2" type="ORF">Acy02nite_75060</name>
</gene>
<dbReference type="Pfam" id="PF01872">
    <property type="entry name" value="RibD_C"/>
    <property type="match status" value="1"/>
</dbReference>
<dbReference type="GO" id="GO:0008703">
    <property type="term" value="F:5-amino-6-(5-phosphoribosylamino)uracil reductase activity"/>
    <property type="evidence" value="ECO:0007669"/>
    <property type="project" value="InterPro"/>
</dbReference>
<evidence type="ECO:0000313" key="3">
    <source>
        <dbReference type="Proteomes" id="UP000619479"/>
    </source>
</evidence>
<dbReference type="InterPro" id="IPR002734">
    <property type="entry name" value="RibDG_C"/>
</dbReference>
<reference evidence="2" key="1">
    <citation type="submission" date="2021-01" db="EMBL/GenBank/DDBJ databases">
        <title>Whole genome shotgun sequence of Actinoplanes cyaneus NBRC 14990.</title>
        <authorList>
            <person name="Komaki H."/>
            <person name="Tamura T."/>
        </authorList>
    </citation>
    <scope>NUCLEOTIDE SEQUENCE</scope>
    <source>
        <strain evidence="2">NBRC 14990</strain>
    </source>
</reference>
<dbReference type="Proteomes" id="UP000619479">
    <property type="component" value="Unassembled WGS sequence"/>
</dbReference>
<evidence type="ECO:0000313" key="2">
    <source>
        <dbReference type="EMBL" id="GID69625.1"/>
    </source>
</evidence>
<dbReference type="EMBL" id="BOMH01000064">
    <property type="protein sequence ID" value="GID69625.1"/>
    <property type="molecule type" value="Genomic_DNA"/>
</dbReference>
<keyword evidence="3" id="KW-1185">Reference proteome</keyword>
<feature type="domain" description="Bacterial bifunctional deaminase-reductase C-terminal" evidence="1">
    <location>
        <begin position="49"/>
        <end position="130"/>
    </location>
</feature>
<organism evidence="2 3">
    <name type="scientific">Actinoplanes cyaneus</name>
    <dbReference type="NCBI Taxonomy" id="52696"/>
    <lineage>
        <taxon>Bacteria</taxon>
        <taxon>Bacillati</taxon>
        <taxon>Actinomycetota</taxon>
        <taxon>Actinomycetes</taxon>
        <taxon>Micromonosporales</taxon>
        <taxon>Micromonosporaceae</taxon>
        <taxon>Actinoplanes</taxon>
    </lineage>
</organism>